<evidence type="ECO:0000313" key="2">
    <source>
        <dbReference type="EMBL" id="PIQ87329.1"/>
    </source>
</evidence>
<proteinExistence type="predicted"/>
<evidence type="ECO:0000259" key="1">
    <source>
        <dbReference type="Pfam" id="PF14417"/>
    </source>
</evidence>
<dbReference type="EMBL" id="PCVY01000015">
    <property type="protein sequence ID" value="PIQ87329.1"/>
    <property type="molecule type" value="Genomic_DNA"/>
</dbReference>
<gene>
    <name evidence="2" type="ORF">COV74_01170</name>
</gene>
<protein>
    <recommendedName>
        <fullName evidence="1">MEDS domain-containing protein</fullName>
    </recommendedName>
</protein>
<organism evidence="2 3">
    <name type="scientific">Candidatus Abzuiibacterium crystallinum</name>
    <dbReference type="NCBI Taxonomy" id="1974748"/>
    <lineage>
        <taxon>Bacteria</taxon>
        <taxon>Pseudomonadati</taxon>
        <taxon>Candidatus Omnitrophota</taxon>
        <taxon>Candidatus Abzuiibacterium</taxon>
    </lineage>
</organism>
<dbReference type="InterPro" id="IPR025847">
    <property type="entry name" value="MEDS_domain"/>
</dbReference>
<name>A0A2H0LSC6_9BACT</name>
<feature type="domain" description="MEDS" evidence="1">
    <location>
        <begin position="18"/>
        <end position="176"/>
    </location>
</feature>
<sequence length="184" mass="21706">MNRLADDFDLIYDIFPGRHYYQFYKSPEDLMKVLTPYWEAGVRRGNYCFWVLPSFMNQDQARDVLVKDIPQIDHLIEEQKFEMMLHHDWYGDGETFDGDAMIEKYTNKIIEMIDLGFSVVRVAGDASGFKPHLWQQIIDYERQGHARIDQIPCIALCCYPIHHLRLQQTKDVLDTHHGVLIAKI</sequence>
<dbReference type="AlphaFoldDB" id="A0A2H0LSC6"/>
<accession>A0A2H0LSC6</accession>
<comment type="caution">
    <text evidence="2">The sequence shown here is derived from an EMBL/GenBank/DDBJ whole genome shotgun (WGS) entry which is preliminary data.</text>
</comment>
<evidence type="ECO:0000313" key="3">
    <source>
        <dbReference type="Proteomes" id="UP000230859"/>
    </source>
</evidence>
<reference evidence="2 3" key="1">
    <citation type="submission" date="2017-09" db="EMBL/GenBank/DDBJ databases">
        <title>Depth-based differentiation of microbial function through sediment-hosted aquifers and enrichment of novel symbionts in the deep terrestrial subsurface.</title>
        <authorList>
            <person name="Probst A.J."/>
            <person name="Ladd B."/>
            <person name="Jarett J.K."/>
            <person name="Geller-Mcgrath D.E."/>
            <person name="Sieber C.M."/>
            <person name="Emerson J.B."/>
            <person name="Anantharaman K."/>
            <person name="Thomas B.C."/>
            <person name="Malmstrom R."/>
            <person name="Stieglmeier M."/>
            <person name="Klingl A."/>
            <person name="Woyke T."/>
            <person name="Ryan C.M."/>
            <person name="Banfield J.F."/>
        </authorList>
    </citation>
    <scope>NUCLEOTIDE SEQUENCE [LARGE SCALE GENOMIC DNA]</scope>
    <source>
        <strain evidence="2">CG11_big_fil_rev_8_21_14_0_20_45_26</strain>
    </source>
</reference>
<dbReference type="Proteomes" id="UP000230859">
    <property type="component" value="Unassembled WGS sequence"/>
</dbReference>
<dbReference type="Pfam" id="PF14417">
    <property type="entry name" value="MEDS"/>
    <property type="match status" value="1"/>
</dbReference>